<organism evidence="5 6">
    <name type="scientific">Pseudonocardia alaniniphila</name>
    <dbReference type="NCBI Taxonomy" id="75291"/>
    <lineage>
        <taxon>Bacteria</taxon>
        <taxon>Bacillati</taxon>
        <taxon>Actinomycetota</taxon>
        <taxon>Actinomycetes</taxon>
        <taxon>Pseudonocardiales</taxon>
        <taxon>Pseudonocardiaceae</taxon>
        <taxon>Pseudonocardia</taxon>
    </lineage>
</organism>
<proteinExistence type="predicted"/>
<accession>A0ABS9TID6</accession>
<dbReference type="Proteomes" id="UP001299970">
    <property type="component" value="Unassembled WGS sequence"/>
</dbReference>
<dbReference type="RefSeq" id="WP_241038956.1">
    <property type="nucleotide sequence ID" value="NZ_BAAAJF010000004.1"/>
</dbReference>
<dbReference type="InterPro" id="IPR029149">
    <property type="entry name" value="Creatin/AminoP/Spt16_N"/>
</dbReference>
<evidence type="ECO:0000256" key="2">
    <source>
        <dbReference type="ARBA" id="ARBA00022801"/>
    </source>
</evidence>
<dbReference type="InterPro" id="IPR001131">
    <property type="entry name" value="Peptidase_M24B_aminopep-P_CS"/>
</dbReference>
<dbReference type="Pfam" id="PF00557">
    <property type="entry name" value="Peptidase_M24"/>
    <property type="match status" value="1"/>
</dbReference>
<dbReference type="Pfam" id="PF01321">
    <property type="entry name" value="Creatinase_N"/>
    <property type="match status" value="1"/>
</dbReference>
<feature type="domain" description="Peptidase M24" evidence="3">
    <location>
        <begin position="141"/>
        <end position="344"/>
    </location>
</feature>
<dbReference type="EMBL" id="JAKXMK010000019">
    <property type="protein sequence ID" value="MCH6168309.1"/>
    <property type="molecule type" value="Genomic_DNA"/>
</dbReference>
<dbReference type="PRINTS" id="PR00599">
    <property type="entry name" value="MAPEPTIDASE"/>
</dbReference>
<evidence type="ECO:0000313" key="5">
    <source>
        <dbReference type="EMBL" id="MCH6168309.1"/>
    </source>
</evidence>
<evidence type="ECO:0000313" key="6">
    <source>
        <dbReference type="Proteomes" id="UP001299970"/>
    </source>
</evidence>
<feature type="domain" description="Creatinase N-terminal" evidence="4">
    <location>
        <begin position="6"/>
        <end position="133"/>
    </location>
</feature>
<dbReference type="PANTHER" id="PTHR46112">
    <property type="entry name" value="AMINOPEPTIDASE"/>
    <property type="match status" value="1"/>
</dbReference>
<keyword evidence="6" id="KW-1185">Reference proteome</keyword>
<dbReference type="InterPro" id="IPR001714">
    <property type="entry name" value="Pept_M24_MAP"/>
</dbReference>
<dbReference type="Gene3D" id="3.90.230.10">
    <property type="entry name" value="Creatinase/methionine aminopeptidase superfamily"/>
    <property type="match status" value="1"/>
</dbReference>
<dbReference type="PANTHER" id="PTHR46112:SF8">
    <property type="entry name" value="CYTOPLASMIC PEPTIDASE PEPQ-RELATED"/>
    <property type="match status" value="1"/>
</dbReference>
<comment type="caution">
    <text evidence="5">The sequence shown here is derived from an EMBL/GenBank/DDBJ whole genome shotgun (WGS) entry which is preliminary data.</text>
</comment>
<dbReference type="PROSITE" id="PS00491">
    <property type="entry name" value="PROLINE_PEPTIDASE"/>
    <property type="match status" value="1"/>
</dbReference>
<dbReference type="InterPro" id="IPR050659">
    <property type="entry name" value="Peptidase_M24B"/>
</dbReference>
<dbReference type="InterPro" id="IPR036005">
    <property type="entry name" value="Creatinase/aminopeptidase-like"/>
</dbReference>
<name>A0ABS9TID6_9PSEU</name>
<gene>
    <name evidence="5" type="ORF">MMF94_21670</name>
</gene>
<evidence type="ECO:0000256" key="1">
    <source>
        <dbReference type="ARBA" id="ARBA00022723"/>
    </source>
</evidence>
<dbReference type="InterPro" id="IPR000587">
    <property type="entry name" value="Creatinase_N"/>
</dbReference>
<protein>
    <submittedName>
        <fullName evidence="5">Xaa-Pro peptidase family protein</fullName>
    </submittedName>
</protein>
<dbReference type="Gene3D" id="3.40.350.10">
    <property type="entry name" value="Creatinase/prolidase N-terminal domain"/>
    <property type="match status" value="1"/>
</dbReference>
<keyword evidence="2" id="KW-0378">Hydrolase</keyword>
<keyword evidence="1" id="KW-0479">Metal-binding</keyword>
<evidence type="ECO:0000259" key="3">
    <source>
        <dbReference type="Pfam" id="PF00557"/>
    </source>
</evidence>
<evidence type="ECO:0000259" key="4">
    <source>
        <dbReference type="Pfam" id="PF01321"/>
    </source>
</evidence>
<sequence length="361" mass="37576">MSSSSRRAALRELLPAAGVDALLLTDLVNIRYLTGFTGSNAALLVHGDGDSHSRLCTDGRYRVQAAAEVPDLETVIDRPCALALVAWCREWGVDRLGFESDSVTVDGHAALVEAGGGLELHRAPGLVQRLRTVKDDGEIATLRAACAAADAALADLMAAGGLRPGRTEREVALDLESRMRDHGATGPAFETIVAAGVHSAVPHHSPTDTQLRAGDLVTLDFGALVDGYHSDMTRTVVLGPAAAWQREMYELVAAAQAAGRAALAPGTATSDVDEAARSVVDAAGRGAEFVHGLGHGVGLQIHEAPALARTGTGALAAGMVLTVEPGVYVEGRGGVRIEDTLVVRDGEPDLLTRTSKELLEL</sequence>
<dbReference type="SUPFAM" id="SSF55920">
    <property type="entry name" value="Creatinase/aminopeptidase"/>
    <property type="match status" value="1"/>
</dbReference>
<dbReference type="InterPro" id="IPR000994">
    <property type="entry name" value="Pept_M24"/>
</dbReference>
<reference evidence="5 6" key="1">
    <citation type="submission" date="2022-03" db="EMBL/GenBank/DDBJ databases">
        <title>Pseudonocardia alaer sp. nov., a novel actinomycete isolated from reed forest soil.</title>
        <authorList>
            <person name="Wang L."/>
        </authorList>
    </citation>
    <scope>NUCLEOTIDE SEQUENCE [LARGE SCALE GENOMIC DNA]</scope>
    <source>
        <strain evidence="5 6">Y-16303</strain>
    </source>
</reference>